<gene>
    <name evidence="2" type="ORF">FCL42_07450</name>
</gene>
<dbReference type="SUPFAM" id="SSF53850">
    <property type="entry name" value="Periplasmic binding protein-like II"/>
    <property type="match status" value="1"/>
</dbReference>
<keyword evidence="3" id="KW-1185">Reference proteome</keyword>
<evidence type="ECO:0000313" key="2">
    <source>
        <dbReference type="EMBL" id="TKB56045.1"/>
    </source>
</evidence>
<dbReference type="Gene3D" id="3.40.190.10">
    <property type="entry name" value="Periplasmic binding protein-like II"/>
    <property type="match status" value="1"/>
</dbReference>
<comment type="caution">
    <text evidence="2">The sequence shown here is derived from an EMBL/GenBank/DDBJ whole genome shotgun (WGS) entry which is preliminary data.</text>
</comment>
<feature type="signal peptide" evidence="1">
    <location>
        <begin position="1"/>
        <end position="18"/>
    </location>
</feature>
<proteinExistence type="predicted"/>
<reference evidence="2 3" key="1">
    <citation type="submission" date="2019-04" db="EMBL/GenBank/DDBJ databases">
        <authorList>
            <person name="Hwang J.C."/>
        </authorList>
    </citation>
    <scope>NUCLEOTIDE SEQUENCE [LARGE SCALE GENOMIC DNA]</scope>
    <source>
        <strain evidence="2 3">IMCC35002</strain>
    </source>
</reference>
<evidence type="ECO:0000313" key="3">
    <source>
        <dbReference type="Proteomes" id="UP000305675"/>
    </source>
</evidence>
<evidence type="ECO:0000256" key="1">
    <source>
        <dbReference type="SAM" id="SignalP"/>
    </source>
</evidence>
<feature type="chain" id="PRO_5020882898" evidence="1">
    <location>
        <begin position="19"/>
        <end position="135"/>
    </location>
</feature>
<dbReference type="Proteomes" id="UP000305675">
    <property type="component" value="Unassembled WGS sequence"/>
</dbReference>
<organism evidence="2 3">
    <name type="scientific">Ferrimonas aestuarii</name>
    <dbReference type="NCBI Taxonomy" id="2569539"/>
    <lineage>
        <taxon>Bacteria</taxon>
        <taxon>Pseudomonadati</taxon>
        <taxon>Pseudomonadota</taxon>
        <taxon>Gammaproteobacteria</taxon>
        <taxon>Alteromonadales</taxon>
        <taxon>Ferrimonadaceae</taxon>
        <taxon>Ferrimonas</taxon>
    </lineage>
</organism>
<keyword evidence="1" id="KW-0732">Signal</keyword>
<protein>
    <submittedName>
        <fullName evidence="2">Phosphate ABC transporter substrate-binding protein</fullName>
    </submittedName>
</protein>
<accession>A0A4U1BNU9</accession>
<dbReference type="AlphaFoldDB" id="A0A4U1BNU9"/>
<dbReference type="OrthoDB" id="5368544at2"/>
<dbReference type="EMBL" id="SWCJ01000004">
    <property type="protein sequence ID" value="TKB56045.1"/>
    <property type="molecule type" value="Genomic_DNA"/>
</dbReference>
<name>A0A4U1BNU9_9GAMM</name>
<dbReference type="RefSeq" id="WP_136862774.1">
    <property type="nucleotide sequence ID" value="NZ_SWCJ01000004.1"/>
</dbReference>
<sequence length="135" mass="14066">MKFIVLALSLLVSNVALAQVVIVGSPSAPEINAAQAKRLFLGKIKTLPGAGSITVVERQTGDALKADFHAKVTGKSEAQLKSYWSKQVFTGKAKAPVEVDSAAMVKAQIANNPGAVGYIDSADVDASVKVLFTPN</sequence>